<evidence type="ECO:0000313" key="2">
    <source>
        <dbReference type="Proteomes" id="UP001321479"/>
    </source>
</evidence>
<sequence length="189" mass="22070">MKLTDFIDFSVFEDFDDTWSDDGDFMTSIKDENHEYFIDSDIEGVDRSEGVKLIAGARKSFIFHVKLKNKYLKDNCDEENIRNVCFYVSRDKKFYCILIDLEYDDGPIYMLGILEKKTGKYLVVGCQWENLFIKHHMFNYGDSSGNGVSDNIPISINDEEDKYLDKNPDPLDIIDAIDDYFNTMCDNFI</sequence>
<name>A0ABM7NRC9_9VIRU</name>
<proteinExistence type="predicted"/>
<organism evidence="1 2">
    <name type="scientific">Cotonvirus japonicus</name>
    <dbReference type="NCBI Taxonomy" id="2811091"/>
    <lineage>
        <taxon>Viruses</taxon>
        <taxon>Varidnaviria</taxon>
        <taxon>Bamfordvirae</taxon>
        <taxon>Nucleocytoviricota</taxon>
        <taxon>Megaviricetes</taxon>
        <taxon>Imitervirales</taxon>
        <taxon>Mimiviridae</taxon>
        <taxon>Megamimivirinae</taxon>
        <taxon>Cotonvirus</taxon>
        <taxon>Cotonvirus japonicum</taxon>
    </lineage>
</organism>
<accession>A0ABM7NRC9</accession>
<reference evidence="1 2" key="1">
    <citation type="submission" date="2021-02" db="EMBL/GenBank/DDBJ databases">
        <title>Cotonvirus japonicus, which uses Golgi apparatus of host cells for its virion factory, phylogenetically links tailed tupanvirus and icosahedral mimivirus.</title>
        <authorList>
            <person name="Takahashi H."/>
            <person name="Fukaya S."/>
            <person name="Song C."/>
            <person name="Murata K."/>
            <person name="Takemura M."/>
        </authorList>
    </citation>
    <scope>NUCLEOTIDE SEQUENCE [LARGE SCALE GENOMIC DNA]</scope>
</reference>
<dbReference type="RefSeq" id="YP_010841318.1">
    <property type="nucleotide sequence ID" value="NC_079139.1"/>
</dbReference>
<dbReference type="GeneID" id="80557915"/>
<keyword evidence="2" id="KW-1185">Reference proteome</keyword>
<evidence type="ECO:0000313" key="1">
    <source>
        <dbReference type="EMBL" id="BCS82710.1"/>
    </source>
</evidence>
<dbReference type="EMBL" id="AP024483">
    <property type="protein sequence ID" value="BCS82710.1"/>
    <property type="molecule type" value="Genomic_DNA"/>
</dbReference>
<dbReference type="Proteomes" id="UP001321479">
    <property type="component" value="Segment"/>
</dbReference>
<protein>
    <submittedName>
        <fullName evidence="1">Uncharacterized protein</fullName>
    </submittedName>
</protein>